<proteinExistence type="predicted"/>
<dbReference type="InParanoid" id="A0A6P6XNX9"/>
<dbReference type="PROSITE" id="PS51192">
    <property type="entry name" value="HELICASE_ATP_BIND_1"/>
    <property type="match status" value="1"/>
</dbReference>
<dbReference type="KEGG" id="dpte:113788307"/>
<dbReference type="PANTHER" id="PTHR45685">
    <property type="entry name" value="HELICASE SRCAP-RELATED"/>
    <property type="match status" value="1"/>
</dbReference>
<dbReference type="RefSeq" id="XP_027193574.1">
    <property type="nucleotide sequence ID" value="XM_027337773.1"/>
</dbReference>
<dbReference type="InterPro" id="IPR011009">
    <property type="entry name" value="Kinase-like_dom_sf"/>
</dbReference>
<dbReference type="GO" id="GO:0005524">
    <property type="term" value="F:ATP binding"/>
    <property type="evidence" value="ECO:0007669"/>
    <property type="project" value="UniProtKB-KW"/>
</dbReference>
<dbReference type="FunFam" id="3.40.50.10810:FF:000005">
    <property type="entry name" value="Photoperiod-independent early flowering 1"/>
    <property type="match status" value="1"/>
</dbReference>
<dbReference type="Proteomes" id="UP000515146">
    <property type="component" value="Unplaced"/>
</dbReference>
<keyword evidence="5" id="KW-0067">ATP-binding</keyword>
<dbReference type="GO" id="GO:0006338">
    <property type="term" value="P:chromatin remodeling"/>
    <property type="evidence" value="ECO:0007669"/>
    <property type="project" value="TreeGrafter"/>
</dbReference>
<dbReference type="GO" id="GO:0004386">
    <property type="term" value="F:helicase activity"/>
    <property type="evidence" value="ECO:0007669"/>
    <property type="project" value="UniProtKB-KW"/>
</dbReference>
<keyword evidence="8" id="KW-0539">Nucleus</keyword>
<dbReference type="InterPro" id="IPR014001">
    <property type="entry name" value="Helicase_ATP-bd"/>
</dbReference>
<dbReference type="GO" id="GO:0016887">
    <property type="term" value="F:ATP hydrolysis activity"/>
    <property type="evidence" value="ECO:0007669"/>
    <property type="project" value="TreeGrafter"/>
</dbReference>
<accession>A0A6P6XNX9</accession>
<reference evidence="11" key="1">
    <citation type="submission" date="2025-08" db="UniProtKB">
        <authorList>
            <consortium name="RefSeq"/>
        </authorList>
    </citation>
    <scope>IDENTIFICATION</scope>
    <source>
        <strain evidence="11">Airmid</strain>
    </source>
</reference>
<dbReference type="Gene3D" id="3.40.50.300">
    <property type="entry name" value="P-loop containing nucleotide triphosphate hydrolases"/>
    <property type="match status" value="1"/>
</dbReference>
<dbReference type="InterPro" id="IPR038718">
    <property type="entry name" value="SNF2-like_sf"/>
</dbReference>
<dbReference type="Pfam" id="PF00176">
    <property type="entry name" value="SNF2-rel_dom"/>
    <property type="match status" value="1"/>
</dbReference>
<evidence type="ECO:0000256" key="5">
    <source>
        <dbReference type="ARBA" id="ARBA00022840"/>
    </source>
</evidence>
<evidence type="ECO:0000259" key="9">
    <source>
        <dbReference type="PROSITE" id="PS51192"/>
    </source>
</evidence>
<evidence type="ECO:0000256" key="4">
    <source>
        <dbReference type="ARBA" id="ARBA00022806"/>
    </source>
</evidence>
<dbReference type="SUPFAM" id="SSF52540">
    <property type="entry name" value="P-loop containing nucleoside triphosphate hydrolases"/>
    <property type="match status" value="2"/>
</dbReference>
<dbReference type="InterPro" id="IPR000330">
    <property type="entry name" value="SNF2_N"/>
</dbReference>
<dbReference type="SUPFAM" id="SSF56112">
    <property type="entry name" value="Protein kinase-like (PK-like)"/>
    <property type="match status" value="1"/>
</dbReference>
<evidence type="ECO:0000256" key="2">
    <source>
        <dbReference type="ARBA" id="ARBA00022741"/>
    </source>
</evidence>
<evidence type="ECO:0000256" key="8">
    <source>
        <dbReference type="ARBA" id="ARBA00023242"/>
    </source>
</evidence>
<keyword evidence="3" id="KW-0378">Hydrolase</keyword>
<evidence type="ECO:0000256" key="3">
    <source>
        <dbReference type="ARBA" id="ARBA00022801"/>
    </source>
</evidence>
<evidence type="ECO:0000313" key="10">
    <source>
        <dbReference type="Proteomes" id="UP000515146"/>
    </source>
</evidence>
<protein>
    <submittedName>
        <fullName evidence="11">Helicase swr1-like</fullName>
    </submittedName>
</protein>
<dbReference type="AlphaFoldDB" id="A0A6P6XNX9"/>
<name>A0A6P6XNX9_DERPT</name>
<dbReference type="Gene3D" id="3.40.50.10810">
    <property type="entry name" value="Tandem AAA-ATPase domain"/>
    <property type="match status" value="1"/>
</dbReference>
<evidence type="ECO:0000256" key="7">
    <source>
        <dbReference type="ARBA" id="ARBA00023125"/>
    </source>
</evidence>
<evidence type="ECO:0000313" key="11">
    <source>
        <dbReference type="RefSeq" id="XP_027193574.1"/>
    </source>
</evidence>
<dbReference type="SMART" id="SM00487">
    <property type="entry name" value="DEXDc"/>
    <property type="match status" value="1"/>
</dbReference>
<keyword evidence="6" id="KW-0156">Chromatin regulator</keyword>
<sequence>MGLGKTVQTITLLSHLASEKGIWGPHIIIVPSSVLYNWQQEFLKFAPGLNVFVYAGSKKTRALKRQGMYKKFAFNVLVTTYKIAVLDSAHLRRMSYYYMVLDEAHVLKNFAGIQWNTIFRYSYVHRLLLTGTPLQNNLMELWSLMYMIIPEVFGNHADFDRMFNSPLLKAIKNNEANESIVQSVQHLYSALRPFFLRRLKSQVEKELPKKTERVVRCKLTNKQIKLYNDLISAYDKSARNSQKGPSVLTNMSLILNLRRVCNHPSLIEESFIDSTIFYKFLNLSEKNFIDVKNPLLFDKAINEETSTKFKNYHSILTDKQFKASDISCRTVTFNDFFTTHQASTLTFKLFEIMQADTRLLRLRETDKNFHEEYILTRRKSILSNSMEDKKLDIIHSAKTKPRVIKVWLKNGYCKKVLIKGGEDDVRQDSLILRNVAYLRIVTNEKHLGTYNIVPVNFSLGLIQFLDMCISLKDNFGYIFELSRILLVPELIPIRVTRMFTKF</sequence>
<keyword evidence="7" id="KW-0238">DNA-binding</keyword>
<gene>
    <name evidence="11" type="primary">LOC113788307</name>
</gene>
<dbReference type="InterPro" id="IPR050520">
    <property type="entry name" value="INO80/SWR1_helicase"/>
</dbReference>
<evidence type="ECO:0000256" key="1">
    <source>
        <dbReference type="ARBA" id="ARBA00004123"/>
    </source>
</evidence>
<dbReference type="GO" id="GO:0042393">
    <property type="term" value="F:histone binding"/>
    <property type="evidence" value="ECO:0007669"/>
    <property type="project" value="TreeGrafter"/>
</dbReference>
<comment type="subcellular location">
    <subcellularLocation>
        <location evidence="1">Nucleus</location>
    </subcellularLocation>
</comment>
<keyword evidence="2" id="KW-0547">Nucleotide-binding</keyword>
<keyword evidence="4" id="KW-0347">Helicase</keyword>
<feature type="domain" description="Helicase ATP-binding" evidence="9">
    <location>
        <begin position="1"/>
        <end position="151"/>
    </location>
</feature>
<dbReference type="OrthoDB" id="6367747at2759"/>
<dbReference type="Gene3D" id="3.30.1010.10">
    <property type="entry name" value="Phosphatidylinositol 3-kinase Catalytic Subunit, Chain A, domain 4"/>
    <property type="match status" value="1"/>
</dbReference>
<evidence type="ECO:0000256" key="6">
    <source>
        <dbReference type="ARBA" id="ARBA00022853"/>
    </source>
</evidence>
<organism evidence="10 11">
    <name type="scientific">Dermatophagoides pteronyssinus</name>
    <name type="common">European house dust mite</name>
    <dbReference type="NCBI Taxonomy" id="6956"/>
    <lineage>
        <taxon>Eukaryota</taxon>
        <taxon>Metazoa</taxon>
        <taxon>Ecdysozoa</taxon>
        <taxon>Arthropoda</taxon>
        <taxon>Chelicerata</taxon>
        <taxon>Arachnida</taxon>
        <taxon>Acari</taxon>
        <taxon>Acariformes</taxon>
        <taxon>Sarcoptiformes</taxon>
        <taxon>Astigmata</taxon>
        <taxon>Psoroptidia</taxon>
        <taxon>Analgoidea</taxon>
        <taxon>Pyroglyphidae</taxon>
        <taxon>Dermatophagoidinae</taxon>
        <taxon>Dermatophagoides</taxon>
    </lineage>
</organism>
<dbReference type="GO" id="GO:0003677">
    <property type="term" value="F:DNA binding"/>
    <property type="evidence" value="ECO:0007669"/>
    <property type="project" value="UniProtKB-KW"/>
</dbReference>
<dbReference type="GO" id="GO:0005634">
    <property type="term" value="C:nucleus"/>
    <property type="evidence" value="ECO:0007669"/>
    <property type="project" value="UniProtKB-SubCell"/>
</dbReference>
<dbReference type="InterPro" id="IPR027417">
    <property type="entry name" value="P-loop_NTPase"/>
</dbReference>
<keyword evidence="10" id="KW-1185">Reference proteome</keyword>